<evidence type="ECO:0000259" key="2">
    <source>
        <dbReference type="Pfam" id="PF13439"/>
    </source>
</evidence>
<dbReference type="PANTHER" id="PTHR45947:SF3">
    <property type="entry name" value="SULFOQUINOVOSYL TRANSFERASE SQD2"/>
    <property type="match status" value="1"/>
</dbReference>
<organism evidence="3 4">
    <name type="scientific">Bavariicoccus seileri</name>
    <dbReference type="NCBI Taxonomy" id="549685"/>
    <lineage>
        <taxon>Bacteria</taxon>
        <taxon>Bacillati</taxon>
        <taxon>Bacillota</taxon>
        <taxon>Bacilli</taxon>
        <taxon>Lactobacillales</taxon>
        <taxon>Enterococcaceae</taxon>
        <taxon>Bavariicoccus</taxon>
    </lineage>
</organism>
<dbReference type="PANTHER" id="PTHR45947">
    <property type="entry name" value="SULFOQUINOVOSYL TRANSFERASE SQD2"/>
    <property type="match status" value="1"/>
</dbReference>
<dbReference type="Pfam" id="PF00534">
    <property type="entry name" value="Glycos_transf_1"/>
    <property type="match status" value="1"/>
</dbReference>
<dbReference type="Gene3D" id="3.40.50.2000">
    <property type="entry name" value="Glycogen Phosphorylase B"/>
    <property type="match status" value="2"/>
</dbReference>
<reference evidence="3 4" key="1">
    <citation type="journal article" date="2018" name="Nat. Biotechnol.">
        <title>A standardized bacterial taxonomy based on genome phylogeny substantially revises the tree of life.</title>
        <authorList>
            <person name="Parks D.H."/>
            <person name="Chuvochina M."/>
            <person name="Waite D.W."/>
            <person name="Rinke C."/>
            <person name="Skarshewski A."/>
            <person name="Chaumeil P.A."/>
            <person name="Hugenholtz P."/>
        </authorList>
    </citation>
    <scope>NUCLEOTIDE SEQUENCE [LARGE SCALE GENOMIC DNA]</scope>
    <source>
        <strain evidence="3">UBA11306</strain>
    </source>
</reference>
<evidence type="ECO:0000313" key="3">
    <source>
        <dbReference type="EMBL" id="HCS93565.1"/>
    </source>
</evidence>
<dbReference type="AlphaFoldDB" id="A0A3D4S407"/>
<dbReference type="Pfam" id="PF13439">
    <property type="entry name" value="Glyco_transf_4"/>
    <property type="match status" value="1"/>
</dbReference>
<gene>
    <name evidence="3" type="ORF">DIW15_02505</name>
</gene>
<dbReference type="InterPro" id="IPR050194">
    <property type="entry name" value="Glycosyltransferase_grp1"/>
</dbReference>
<dbReference type="CDD" id="cd03801">
    <property type="entry name" value="GT4_PimA-like"/>
    <property type="match status" value="1"/>
</dbReference>
<proteinExistence type="predicted"/>
<dbReference type="STRING" id="1121105.GCA_000421665_00153"/>
<dbReference type="RefSeq" id="WP_022795451.1">
    <property type="nucleotide sequence ID" value="NZ_JBQEAI010000001.1"/>
</dbReference>
<name>A0A3D4S407_9ENTE</name>
<evidence type="ECO:0000313" key="4">
    <source>
        <dbReference type="Proteomes" id="UP000262195"/>
    </source>
</evidence>
<dbReference type="SUPFAM" id="SSF53756">
    <property type="entry name" value="UDP-Glycosyltransferase/glycogen phosphorylase"/>
    <property type="match status" value="1"/>
</dbReference>
<protein>
    <submittedName>
        <fullName evidence="3">Glycosyl transferase family 1</fullName>
    </submittedName>
</protein>
<dbReference type="InterPro" id="IPR001296">
    <property type="entry name" value="Glyco_trans_1"/>
</dbReference>
<dbReference type="Proteomes" id="UP000262195">
    <property type="component" value="Unassembled WGS sequence"/>
</dbReference>
<evidence type="ECO:0000259" key="1">
    <source>
        <dbReference type="Pfam" id="PF00534"/>
    </source>
</evidence>
<keyword evidence="3" id="KW-0808">Transferase</keyword>
<accession>A0A3D4S407</accession>
<feature type="domain" description="Glycosyltransferase subfamily 4-like N-terminal" evidence="2">
    <location>
        <begin position="43"/>
        <end position="139"/>
    </location>
</feature>
<comment type="caution">
    <text evidence="3">The sequence shown here is derived from an EMBL/GenBank/DDBJ whole genome shotgun (WGS) entry which is preliminary data.</text>
</comment>
<dbReference type="EMBL" id="DQHO01000016">
    <property type="protein sequence ID" value="HCS93565.1"/>
    <property type="molecule type" value="Genomic_DNA"/>
</dbReference>
<feature type="domain" description="Glycosyl transferase family 1" evidence="1">
    <location>
        <begin position="150"/>
        <end position="299"/>
    </location>
</feature>
<sequence length="337" mass="38651">MKVLLYSEAENLIKESGLGRAIEHQKLALKSAKVSYTTDPNDSYDLAHINTYFLNSIRIAKLCKREGKPVVMHAHSTKEDFENSFIGSNLAAPFFKEWLKYAYQRGDIIVTPSAYSRELLLSYHIKKEIKVVSNGIDLNHYQRSLIDPTAFRQKYGLTQTQPVVVSVGLWIKRKGILDFLALAKRMPEITFFWFGRTKEQLVPVKIREAIKHKPANVVMPGYVQPEELREAYVGADLFLFPTYEETEGIVLLEAMALKTPAIVRDIPIYEEWLPADKTVLKAKNLDEFEKAIRFGLTHNQSQMVVQAYDEVLPLALPHIGQQLKAIYQRLLDQQKQK</sequence>
<dbReference type="InterPro" id="IPR028098">
    <property type="entry name" value="Glyco_trans_4-like_N"/>
</dbReference>
<dbReference type="GO" id="GO:0016757">
    <property type="term" value="F:glycosyltransferase activity"/>
    <property type="evidence" value="ECO:0007669"/>
    <property type="project" value="InterPro"/>
</dbReference>